<accession>A0A2T3G438</accession>
<keyword evidence="1" id="KW-0812">Transmembrane</keyword>
<keyword evidence="3" id="KW-1185">Reference proteome</keyword>
<feature type="transmembrane region" description="Helical" evidence="1">
    <location>
        <begin position="12"/>
        <end position="32"/>
    </location>
</feature>
<evidence type="ECO:0008006" key="4">
    <source>
        <dbReference type="Google" id="ProtNLM"/>
    </source>
</evidence>
<dbReference type="Proteomes" id="UP000241201">
    <property type="component" value="Unassembled WGS sequence"/>
</dbReference>
<comment type="caution">
    <text evidence="2">The sequence shown here is derived from an EMBL/GenBank/DDBJ whole genome shotgun (WGS) entry which is preliminary data.</text>
</comment>
<keyword evidence="1" id="KW-1133">Transmembrane helix</keyword>
<evidence type="ECO:0000313" key="2">
    <source>
        <dbReference type="EMBL" id="PST42310.1"/>
    </source>
</evidence>
<evidence type="ECO:0000256" key="1">
    <source>
        <dbReference type="SAM" id="Phobius"/>
    </source>
</evidence>
<dbReference type="GeneID" id="77469841"/>
<organism evidence="2 3">
    <name type="scientific">Faecalibacillus faecis</name>
    <dbReference type="NCBI Taxonomy" id="1982628"/>
    <lineage>
        <taxon>Bacteria</taxon>
        <taxon>Bacillati</taxon>
        <taxon>Bacillota</taxon>
        <taxon>Erysipelotrichia</taxon>
        <taxon>Erysipelotrichales</taxon>
        <taxon>Coprobacillaceae</taxon>
        <taxon>Faecalibacillus</taxon>
    </lineage>
</organism>
<name>A0A2T3G438_9FIRM</name>
<dbReference type="AlphaFoldDB" id="A0A2T3G438"/>
<gene>
    <name evidence="2" type="ORF">C7U55_01800</name>
</gene>
<dbReference type="RefSeq" id="WP_106987078.1">
    <property type="nucleotide sequence ID" value="NZ_PYLP01000001.1"/>
</dbReference>
<reference evidence="3" key="1">
    <citation type="submission" date="2018-03" db="EMBL/GenBank/DDBJ databases">
        <title>Lachnoclostridium SNUG30370 gen.nov., sp.nov., isolated from human faeces.</title>
        <authorList>
            <person name="Seo B."/>
            <person name="Jeon K."/>
            <person name="Ko G."/>
        </authorList>
    </citation>
    <scope>NUCLEOTIDE SEQUENCE [LARGE SCALE GENOMIC DNA]</scope>
    <source>
        <strain evidence="3">SNUG30370</strain>
    </source>
</reference>
<keyword evidence="1" id="KW-0472">Membrane</keyword>
<protein>
    <recommendedName>
        <fullName evidence="4">Peptidylprolyl isomerase</fullName>
    </recommendedName>
</protein>
<evidence type="ECO:0000313" key="3">
    <source>
        <dbReference type="Proteomes" id="UP000241201"/>
    </source>
</evidence>
<dbReference type="EMBL" id="PYLP01000001">
    <property type="protein sequence ID" value="PST42310.1"/>
    <property type="molecule type" value="Genomic_DNA"/>
</dbReference>
<dbReference type="PROSITE" id="PS51257">
    <property type="entry name" value="PROKAR_LIPOPROTEIN"/>
    <property type="match status" value="1"/>
</dbReference>
<sequence length="303" mass="34873">MKNTWRDKLYQYRLLIIIVCICLIGGCGYAFYNSFKNKEDSYVTHVSNGDKAIVKTADITVTKDDIYNYLLDNDGSNMTLNTAINYVADKEITDQDAINSKVDELKNQYLQYAGTSDLNTYATDAGYKDEDDFIKQVITPNAKLQLLQEKYVDKNFKSLVKQYKVKYIKYFTVDTESQALKIIKDITNETSFTTYFDENSGTDAGMVTKKSSDLDSKIVKKLDKFTKDGIYAKAIKTSESKYAVVWVYNTDKSNLKDEIKKGLTSLSDFTTKCETYYLRKYNFDVYEPSIKKAIKKTSKNYFE</sequence>
<proteinExistence type="predicted"/>